<protein>
    <submittedName>
        <fullName evidence="3">Uncharacterized protein</fullName>
    </submittedName>
</protein>
<name>A0A6C0LSX7_9ZZZZ</name>
<sequence>MLLFYITLIKQMNKVVVIGFVVIVTAVMIGMLILAFYPKNAAPGHIDNAAALTAGDESEMQIAGNDPETVGKNDETIDANEDTNPVPVPSDSLIQTNSITSPRIDPPISSRDQTDRDVPNPLFVDSNNMTHPTCKVHDGGVWAICNNAPFKRWTQMHTTTEDTLAACTTHYAQTVCPPRV</sequence>
<keyword evidence="2" id="KW-0812">Transmembrane</keyword>
<feature type="transmembrane region" description="Helical" evidence="2">
    <location>
        <begin position="15"/>
        <end position="37"/>
    </location>
</feature>
<evidence type="ECO:0000256" key="1">
    <source>
        <dbReference type="SAM" id="MobiDB-lite"/>
    </source>
</evidence>
<keyword evidence="2" id="KW-0472">Membrane</keyword>
<reference evidence="3" key="1">
    <citation type="journal article" date="2020" name="Nature">
        <title>Giant virus diversity and host interactions through global metagenomics.</title>
        <authorList>
            <person name="Schulz F."/>
            <person name="Roux S."/>
            <person name="Paez-Espino D."/>
            <person name="Jungbluth S."/>
            <person name="Walsh D.A."/>
            <person name="Denef V.J."/>
            <person name="McMahon K.D."/>
            <person name="Konstantinidis K.T."/>
            <person name="Eloe-Fadrosh E.A."/>
            <person name="Kyrpides N.C."/>
            <person name="Woyke T."/>
        </authorList>
    </citation>
    <scope>NUCLEOTIDE SEQUENCE</scope>
    <source>
        <strain evidence="3">GVMAG-S-1016704-121</strain>
    </source>
</reference>
<evidence type="ECO:0000313" key="3">
    <source>
        <dbReference type="EMBL" id="QHU33523.1"/>
    </source>
</evidence>
<proteinExistence type="predicted"/>
<feature type="region of interest" description="Disordered" evidence="1">
    <location>
        <begin position="64"/>
        <end position="117"/>
    </location>
</feature>
<keyword evidence="2" id="KW-1133">Transmembrane helix</keyword>
<feature type="compositionally biased region" description="Polar residues" evidence="1">
    <location>
        <begin position="92"/>
        <end position="101"/>
    </location>
</feature>
<organism evidence="3">
    <name type="scientific">viral metagenome</name>
    <dbReference type="NCBI Taxonomy" id="1070528"/>
    <lineage>
        <taxon>unclassified sequences</taxon>
        <taxon>metagenomes</taxon>
        <taxon>organismal metagenomes</taxon>
    </lineage>
</organism>
<accession>A0A6C0LSX7</accession>
<evidence type="ECO:0000256" key="2">
    <source>
        <dbReference type="SAM" id="Phobius"/>
    </source>
</evidence>
<dbReference type="AlphaFoldDB" id="A0A6C0LSX7"/>
<dbReference type="EMBL" id="MN740558">
    <property type="protein sequence ID" value="QHU33523.1"/>
    <property type="molecule type" value="Genomic_DNA"/>
</dbReference>